<dbReference type="EMBL" id="BNBT01000010">
    <property type="protein sequence ID" value="GHE43599.1"/>
    <property type="molecule type" value="Genomic_DNA"/>
</dbReference>
<evidence type="ECO:0000313" key="2">
    <source>
        <dbReference type="EMBL" id="GHE43599.1"/>
    </source>
</evidence>
<dbReference type="Proteomes" id="UP000608024">
    <property type="component" value="Unassembled WGS sequence"/>
</dbReference>
<dbReference type="PANTHER" id="PTHR42923">
    <property type="entry name" value="PROTOPORPHYRINOGEN OXIDASE"/>
    <property type="match status" value="1"/>
</dbReference>
<evidence type="ECO:0000259" key="1">
    <source>
        <dbReference type="Pfam" id="PF01593"/>
    </source>
</evidence>
<dbReference type="Gene3D" id="3.50.50.60">
    <property type="entry name" value="FAD/NAD(P)-binding domain"/>
    <property type="match status" value="1"/>
</dbReference>
<feature type="domain" description="Amine oxidase" evidence="1">
    <location>
        <begin position="13"/>
        <end position="302"/>
    </location>
</feature>
<sequence length="454" mass="50982">MTRTRVAIVGAGVAGLGAAWALSRHPQRYDIEVYERGPAVGGNARTADFPRKDGGTTPADVAVTAFIPSVYQNYVALLRTLGIDTVPTRFSYAVHYGDEVYAHDTDSALRRRLQPDITAFRRLLRTVGRFNVLSKQPSLTAALLNPFTYVSMRQALNWWGVSEAFRYQALKPLFVNFVLTSGVFDMPASMFVRYLDFFDIEHSSPMVTWQGGTRAIYARLTRDFAHRIHLDHAVRRVIRDGGGVVLVDAHGGRERFDHVVLACNANHALALLARPTRRERRLLGAVRYDAGLHGTAVAHTDDSLLPDDALRVRETRSTYVRHYGSAPDNYEITYVMHNQQPWGDGPASPRLVTYNAQRPPAPQHVVGRYEFQHVVHDIRHTVLLHALLPTLQGRHGTWYCGAHTTVNSQEHAFLSGLAVARQLGADYPFAGHREATRWFNFYGRMCQGPRFRTA</sequence>
<organism evidence="2 3">
    <name type="scientific">Streptomyces longispororuber</name>
    <dbReference type="NCBI Taxonomy" id="68230"/>
    <lineage>
        <taxon>Bacteria</taxon>
        <taxon>Bacillati</taxon>
        <taxon>Actinomycetota</taxon>
        <taxon>Actinomycetes</taxon>
        <taxon>Kitasatosporales</taxon>
        <taxon>Streptomycetaceae</taxon>
        <taxon>Streptomyces</taxon>
    </lineage>
</organism>
<dbReference type="PANTHER" id="PTHR42923:SF20">
    <property type="entry name" value="FLAVIN-CONTAINING AMINE OXIDASEDEHYDROGENASE"/>
    <property type="match status" value="1"/>
</dbReference>
<protein>
    <submittedName>
        <fullName evidence="2">Amine oxidase</fullName>
    </submittedName>
</protein>
<name>A0A919DFP4_9ACTN</name>
<comment type="caution">
    <text evidence="2">The sequence shown here is derived from an EMBL/GenBank/DDBJ whole genome shotgun (WGS) entry which is preliminary data.</text>
</comment>
<dbReference type="InterPro" id="IPR002937">
    <property type="entry name" value="Amino_oxidase"/>
</dbReference>
<dbReference type="InterPro" id="IPR050464">
    <property type="entry name" value="Zeta_carotene_desat/Oxidored"/>
</dbReference>
<keyword evidence="3" id="KW-1185">Reference proteome</keyword>
<evidence type="ECO:0000313" key="3">
    <source>
        <dbReference type="Proteomes" id="UP000608024"/>
    </source>
</evidence>
<dbReference type="Gene3D" id="1.10.405.20">
    <property type="match status" value="1"/>
</dbReference>
<accession>A0A919DFP4</accession>
<dbReference type="InterPro" id="IPR036188">
    <property type="entry name" value="FAD/NAD-bd_sf"/>
</dbReference>
<reference evidence="2" key="2">
    <citation type="submission" date="2020-09" db="EMBL/GenBank/DDBJ databases">
        <authorList>
            <person name="Sun Q."/>
            <person name="Ohkuma M."/>
        </authorList>
    </citation>
    <scope>NUCLEOTIDE SEQUENCE</scope>
    <source>
        <strain evidence="2">JCM 4784</strain>
    </source>
</reference>
<proteinExistence type="predicted"/>
<dbReference type="GO" id="GO:0016491">
    <property type="term" value="F:oxidoreductase activity"/>
    <property type="evidence" value="ECO:0007669"/>
    <property type="project" value="InterPro"/>
</dbReference>
<dbReference type="RefSeq" id="WP_190134718.1">
    <property type="nucleotide sequence ID" value="NZ_BNBT01000010.1"/>
</dbReference>
<reference evidence="2" key="1">
    <citation type="journal article" date="2014" name="Int. J. Syst. Evol. Microbiol.">
        <title>Complete genome sequence of Corynebacterium casei LMG S-19264T (=DSM 44701T), isolated from a smear-ripened cheese.</title>
        <authorList>
            <consortium name="US DOE Joint Genome Institute (JGI-PGF)"/>
            <person name="Walter F."/>
            <person name="Albersmeier A."/>
            <person name="Kalinowski J."/>
            <person name="Ruckert C."/>
        </authorList>
    </citation>
    <scope>NUCLEOTIDE SEQUENCE</scope>
    <source>
        <strain evidence="2">JCM 4784</strain>
    </source>
</reference>
<dbReference type="Pfam" id="PF01593">
    <property type="entry name" value="Amino_oxidase"/>
    <property type="match status" value="1"/>
</dbReference>
<dbReference type="SUPFAM" id="SSF51905">
    <property type="entry name" value="FAD/NAD(P)-binding domain"/>
    <property type="match status" value="1"/>
</dbReference>
<gene>
    <name evidence="2" type="ORF">GCM10018785_11440</name>
</gene>
<dbReference type="AlphaFoldDB" id="A0A919DFP4"/>
<dbReference type="PRINTS" id="PR00419">
    <property type="entry name" value="ADXRDTASE"/>
</dbReference>
<dbReference type="Gene3D" id="3.30.70.1990">
    <property type="match status" value="1"/>
</dbReference>